<reference evidence="2" key="1">
    <citation type="submission" date="2022-11" db="EMBL/GenBank/DDBJ databases">
        <title>Genome Resource of Sclerotinia nivalis Strain SnTB1, a Plant Pathogen Isolated from American Ginseng.</title>
        <authorList>
            <person name="Fan S."/>
        </authorList>
    </citation>
    <scope>NUCLEOTIDE SEQUENCE</scope>
    <source>
        <strain evidence="2">SnTB1</strain>
    </source>
</reference>
<name>A0A9X0ABV2_9HELO</name>
<accession>A0A9X0ABV2</accession>
<organism evidence="2 3">
    <name type="scientific">Sclerotinia nivalis</name>
    <dbReference type="NCBI Taxonomy" id="352851"/>
    <lineage>
        <taxon>Eukaryota</taxon>
        <taxon>Fungi</taxon>
        <taxon>Dikarya</taxon>
        <taxon>Ascomycota</taxon>
        <taxon>Pezizomycotina</taxon>
        <taxon>Leotiomycetes</taxon>
        <taxon>Helotiales</taxon>
        <taxon>Sclerotiniaceae</taxon>
        <taxon>Sclerotinia</taxon>
    </lineage>
</organism>
<gene>
    <name evidence="2" type="ORF">OCU04_011492</name>
</gene>
<evidence type="ECO:0000313" key="2">
    <source>
        <dbReference type="EMBL" id="KAJ8059862.1"/>
    </source>
</evidence>
<feature type="region of interest" description="Disordered" evidence="1">
    <location>
        <begin position="1"/>
        <end position="22"/>
    </location>
</feature>
<evidence type="ECO:0000313" key="3">
    <source>
        <dbReference type="Proteomes" id="UP001152300"/>
    </source>
</evidence>
<comment type="caution">
    <text evidence="2">The sequence shown here is derived from an EMBL/GenBank/DDBJ whole genome shotgun (WGS) entry which is preliminary data.</text>
</comment>
<protein>
    <submittedName>
        <fullName evidence="2">Uncharacterized protein</fullName>
    </submittedName>
</protein>
<dbReference type="AlphaFoldDB" id="A0A9X0ABV2"/>
<feature type="compositionally biased region" description="Basic residues" evidence="1">
    <location>
        <begin position="75"/>
        <end position="91"/>
    </location>
</feature>
<feature type="region of interest" description="Disordered" evidence="1">
    <location>
        <begin position="55"/>
        <end position="91"/>
    </location>
</feature>
<dbReference type="Proteomes" id="UP001152300">
    <property type="component" value="Unassembled WGS sequence"/>
</dbReference>
<proteinExistence type="predicted"/>
<dbReference type="EMBL" id="JAPEIS010000014">
    <property type="protein sequence ID" value="KAJ8059862.1"/>
    <property type="molecule type" value="Genomic_DNA"/>
</dbReference>
<keyword evidence="3" id="KW-1185">Reference proteome</keyword>
<sequence>MLMAKPQSQILKTKRTTAAMQNRVCQSSRRWDINKNACSRPRIRYALDHFVITLKPKHTPNSDEKSDQTNSKSTKTQRPKPSRFSQHRINK</sequence>
<evidence type="ECO:0000256" key="1">
    <source>
        <dbReference type="SAM" id="MobiDB-lite"/>
    </source>
</evidence>